<sequence>MPLIVRQAEDSDLPGVGEVDAASRLHAYTGLLEAAELAGVTPQAQVQVWRERATRERDTHVMLVADQGGRVVGYSYVGPDDDPRVSGLYALFVHPDAFGTGAAQRLLDESCSVAPRRHTPGDQSRRRCPALPL</sequence>
<dbReference type="EMBL" id="BONY01000112">
    <property type="protein sequence ID" value="GIH10943.1"/>
    <property type="molecule type" value="Genomic_DNA"/>
</dbReference>
<proteinExistence type="predicted"/>
<dbReference type="Pfam" id="PF00583">
    <property type="entry name" value="Acetyltransf_1"/>
    <property type="match status" value="1"/>
</dbReference>
<protein>
    <recommendedName>
        <fullName evidence="2">N-acetyltransferase domain-containing protein</fullName>
    </recommendedName>
</protein>
<evidence type="ECO:0000256" key="1">
    <source>
        <dbReference type="SAM" id="MobiDB-lite"/>
    </source>
</evidence>
<feature type="domain" description="N-acetyltransferase" evidence="2">
    <location>
        <begin position="3"/>
        <end position="133"/>
    </location>
</feature>
<gene>
    <name evidence="3" type="ORF">Rhe02_90100</name>
</gene>
<comment type="caution">
    <text evidence="3">The sequence shown here is derived from an EMBL/GenBank/DDBJ whole genome shotgun (WGS) entry which is preliminary data.</text>
</comment>
<dbReference type="InterPro" id="IPR016181">
    <property type="entry name" value="Acyl_CoA_acyltransferase"/>
</dbReference>
<dbReference type="SUPFAM" id="SSF55729">
    <property type="entry name" value="Acyl-CoA N-acyltransferases (Nat)"/>
    <property type="match status" value="1"/>
</dbReference>
<dbReference type="GO" id="GO:0016747">
    <property type="term" value="F:acyltransferase activity, transferring groups other than amino-acyl groups"/>
    <property type="evidence" value="ECO:0007669"/>
    <property type="project" value="InterPro"/>
</dbReference>
<evidence type="ECO:0000259" key="2">
    <source>
        <dbReference type="PROSITE" id="PS51186"/>
    </source>
</evidence>
<evidence type="ECO:0000313" key="4">
    <source>
        <dbReference type="Proteomes" id="UP000612899"/>
    </source>
</evidence>
<dbReference type="Gene3D" id="3.40.630.30">
    <property type="match status" value="1"/>
</dbReference>
<dbReference type="RefSeq" id="WP_203914663.1">
    <property type="nucleotide sequence ID" value="NZ_BONY01000112.1"/>
</dbReference>
<reference evidence="3" key="1">
    <citation type="submission" date="2021-01" db="EMBL/GenBank/DDBJ databases">
        <title>Whole genome shotgun sequence of Rhizocola hellebori NBRC 109834.</title>
        <authorList>
            <person name="Komaki H."/>
            <person name="Tamura T."/>
        </authorList>
    </citation>
    <scope>NUCLEOTIDE SEQUENCE</scope>
    <source>
        <strain evidence="3">NBRC 109834</strain>
    </source>
</reference>
<dbReference type="CDD" id="cd04301">
    <property type="entry name" value="NAT_SF"/>
    <property type="match status" value="1"/>
</dbReference>
<feature type="region of interest" description="Disordered" evidence="1">
    <location>
        <begin position="114"/>
        <end position="133"/>
    </location>
</feature>
<dbReference type="Proteomes" id="UP000612899">
    <property type="component" value="Unassembled WGS sequence"/>
</dbReference>
<dbReference type="PROSITE" id="PS51186">
    <property type="entry name" value="GNAT"/>
    <property type="match status" value="1"/>
</dbReference>
<evidence type="ECO:0000313" key="3">
    <source>
        <dbReference type="EMBL" id="GIH10943.1"/>
    </source>
</evidence>
<dbReference type="InterPro" id="IPR000182">
    <property type="entry name" value="GNAT_dom"/>
</dbReference>
<organism evidence="3 4">
    <name type="scientific">Rhizocola hellebori</name>
    <dbReference type="NCBI Taxonomy" id="1392758"/>
    <lineage>
        <taxon>Bacteria</taxon>
        <taxon>Bacillati</taxon>
        <taxon>Actinomycetota</taxon>
        <taxon>Actinomycetes</taxon>
        <taxon>Micromonosporales</taxon>
        <taxon>Micromonosporaceae</taxon>
        <taxon>Rhizocola</taxon>
    </lineage>
</organism>
<accession>A0A8J3QK98</accession>
<dbReference type="AlphaFoldDB" id="A0A8J3QK98"/>
<name>A0A8J3QK98_9ACTN</name>
<keyword evidence="4" id="KW-1185">Reference proteome</keyword>